<evidence type="ECO:0000259" key="18">
    <source>
        <dbReference type="PROSITE" id="PS50873"/>
    </source>
</evidence>
<dbReference type="InterPro" id="IPR002016">
    <property type="entry name" value="Haem_peroxidase"/>
</dbReference>
<comment type="catalytic activity">
    <reaction evidence="1 17">
        <text>2 a phenolic donor + H2O2 = 2 a phenolic radical donor + 2 H2O</text>
        <dbReference type="Rhea" id="RHEA:56136"/>
        <dbReference type="ChEBI" id="CHEBI:15377"/>
        <dbReference type="ChEBI" id="CHEBI:16240"/>
        <dbReference type="ChEBI" id="CHEBI:139520"/>
        <dbReference type="ChEBI" id="CHEBI:139521"/>
        <dbReference type="EC" id="1.11.1.7"/>
    </reaction>
</comment>
<feature type="domain" description="Plant heme peroxidase family profile" evidence="18">
    <location>
        <begin position="30"/>
        <end position="344"/>
    </location>
</feature>
<keyword evidence="7 14" id="KW-0106">Calcium</keyword>
<keyword evidence="17" id="KW-0964">Secreted</keyword>
<evidence type="ECO:0000256" key="12">
    <source>
        <dbReference type="PIRSR" id="PIRSR600823-1"/>
    </source>
</evidence>
<evidence type="ECO:0000256" key="15">
    <source>
        <dbReference type="PIRSR" id="PIRSR600823-4"/>
    </source>
</evidence>
<evidence type="ECO:0000256" key="10">
    <source>
        <dbReference type="ARBA" id="ARBA00023157"/>
    </source>
</evidence>
<keyword evidence="20" id="KW-1185">Reference proteome</keyword>
<comment type="cofactor">
    <cofactor evidence="14 17">
        <name>heme b</name>
        <dbReference type="ChEBI" id="CHEBI:60344"/>
    </cofactor>
    <text evidence="14 17">Binds 1 heme b (iron(II)-protoporphyrin IX) group per subunit.</text>
</comment>
<dbReference type="CDD" id="cd00693">
    <property type="entry name" value="secretory_peroxidase"/>
    <property type="match status" value="1"/>
</dbReference>
<evidence type="ECO:0000313" key="20">
    <source>
        <dbReference type="Proteomes" id="UP001152484"/>
    </source>
</evidence>
<dbReference type="Pfam" id="PF00141">
    <property type="entry name" value="peroxidase"/>
    <property type="match status" value="1"/>
</dbReference>
<dbReference type="PRINTS" id="PR00461">
    <property type="entry name" value="PLPEROXIDASE"/>
</dbReference>
<feature type="signal peptide" evidence="17">
    <location>
        <begin position="1"/>
        <end position="28"/>
    </location>
</feature>
<dbReference type="EMBL" id="CAMAPE010000015">
    <property type="protein sequence ID" value="CAH9081797.1"/>
    <property type="molecule type" value="Genomic_DNA"/>
</dbReference>
<dbReference type="Gene3D" id="1.10.520.10">
    <property type="match status" value="1"/>
</dbReference>
<keyword evidence="9 14" id="KW-0408">Iron</keyword>
<feature type="chain" id="PRO_5040540009" description="Peroxidase" evidence="17">
    <location>
        <begin position="29"/>
        <end position="344"/>
    </location>
</feature>
<feature type="active site" description="Proton acceptor" evidence="12">
    <location>
        <position position="71"/>
    </location>
</feature>
<keyword evidence="6 14" id="KW-0479">Metal-binding</keyword>
<organism evidence="19 20">
    <name type="scientific">Cuscuta europaea</name>
    <name type="common">European dodder</name>
    <dbReference type="NCBI Taxonomy" id="41803"/>
    <lineage>
        <taxon>Eukaryota</taxon>
        <taxon>Viridiplantae</taxon>
        <taxon>Streptophyta</taxon>
        <taxon>Embryophyta</taxon>
        <taxon>Tracheophyta</taxon>
        <taxon>Spermatophyta</taxon>
        <taxon>Magnoliopsida</taxon>
        <taxon>eudicotyledons</taxon>
        <taxon>Gunneridae</taxon>
        <taxon>Pentapetalae</taxon>
        <taxon>asterids</taxon>
        <taxon>lamiids</taxon>
        <taxon>Solanales</taxon>
        <taxon>Convolvulaceae</taxon>
        <taxon>Cuscuteae</taxon>
        <taxon>Cuscuta</taxon>
        <taxon>Cuscuta subgen. Cuscuta</taxon>
    </lineage>
</organism>
<comment type="similarity">
    <text evidence="2">Belongs to the peroxidase family. Ascorbate peroxidase subfamily.</text>
</comment>
<evidence type="ECO:0000256" key="14">
    <source>
        <dbReference type="PIRSR" id="PIRSR600823-3"/>
    </source>
</evidence>
<feature type="binding site" evidence="14">
    <location>
        <position position="272"/>
    </location>
    <ligand>
        <name>Ca(2+)</name>
        <dbReference type="ChEBI" id="CHEBI:29108"/>
        <label>2</label>
    </ligand>
</feature>
<dbReference type="InterPro" id="IPR019794">
    <property type="entry name" value="Peroxidases_AS"/>
</dbReference>
<feature type="binding site" evidence="14">
    <location>
        <position position="264"/>
    </location>
    <ligand>
        <name>Ca(2+)</name>
        <dbReference type="ChEBI" id="CHEBI:29108"/>
        <label>2</label>
    </ligand>
</feature>
<feature type="binding site" description="axial binding residue" evidence="14">
    <location>
        <position position="211"/>
    </location>
    <ligand>
        <name>heme b</name>
        <dbReference type="ChEBI" id="CHEBI:60344"/>
    </ligand>
    <ligandPart>
        <name>Fe</name>
        <dbReference type="ChEBI" id="CHEBI:18248"/>
    </ligandPart>
</feature>
<keyword evidence="17" id="KW-0376">Hydrogen peroxide</keyword>
<dbReference type="PROSITE" id="PS00436">
    <property type="entry name" value="PEROXIDASE_2"/>
    <property type="match status" value="1"/>
</dbReference>
<feature type="binding site" evidence="14">
    <location>
        <position position="212"/>
    </location>
    <ligand>
        <name>Ca(2+)</name>
        <dbReference type="ChEBI" id="CHEBI:29108"/>
        <label>2</label>
    </ligand>
</feature>
<dbReference type="PROSITE" id="PS50873">
    <property type="entry name" value="PEROXIDASE_4"/>
    <property type="match status" value="1"/>
</dbReference>
<comment type="caution">
    <text evidence="19">The sequence shown here is derived from an EMBL/GenBank/DDBJ whole genome shotgun (WGS) entry which is preliminary data.</text>
</comment>
<dbReference type="GO" id="GO:0046872">
    <property type="term" value="F:metal ion binding"/>
    <property type="evidence" value="ECO:0007669"/>
    <property type="project" value="UniProtKB-UniRule"/>
</dbReference>
<comment type="subcellular location">
    <subcellularLocation>
        <location evidence="17">Secreted</location>
    </subcellularLocation>
</comment>
<feature type="disulfide bond" evidence="16">
    <location>
        <begin position="126"/>
        <end position="340"/>
    </location>
</feature>
<gene>
    <name evidence="19" type="ORF">CEURO_LOCUS7985</name>
</gene>
<dbReference type="FunFam" id="1.10.420.10:FF:000001">
    <property type="entry name" value="Peroxidase"/>
    <property type="match status" value="1"/>
</dbReference>
<dbReference type="OrthoDB" id="2113341at2759"/>
<dbReference type="GO" id="GO:0005576">
    <property type="term" value="C:extracellular region"/>
    <property type="evidence" value="ECO:0007669"/>
    <property type="project" value="UniProtKB-SubCell"/>
</dbReference>
<dbReference type="InterPro" id="IPR019793">
    <property type="entry name" value="Peroxidases_heam-ligand_BS"/>
</dbReference>
<evidence type="ECO:0000256" key="11">
    <source>
        <dbReference type="ARBA" id="ARBA00023180"/>
    </source>
</evidence>
<dbReference type="AlphaFoldDB" id="A0A9P1E6D9"/>
<dbReference type="GO" id="GO:0140825">
    <property type="term" value="F:lactoperoxidase activity"/>
    <property type="evidence" value="ECO:0007669"/>
    <property type="project" value="UniProtKB-EC"/>
</dbReference>
<evidence type="ECO:0000256" key="8">
    <source>
        <dbReference type="ARBA" id="ARBA00023002"/>
    </source>
</evidence>
<feature type="binding site" evidence="14">
    <location>
        <position position="81"/>
    </location>
    <ligand>
        <name>Ca(2+)</name>
        <dbReference type="ChEBI" id="CHEBI:29108"/>
        <label>1</label>
    </ligand>
</feature>
<dbReference type="PANTHER" id="PTHR31388">
    <property type="entry name" value="PEROXIDASE 72-RELATED"/>
    <property type="match status" value="1"/>
</dbReference>
<feature type="site" description="Transition state stabilizer" evidence="15">
    <location>
        <position position="67"/>
    </location>
</feature>
<comment type="cofactor">
    <cofactor evidence="14 17">
        <name>Ca(2+)</name>
        <dbReference type="ChEBI" id="CHEBI:29108"/>
    </cofactor>
    <text evidence="14 17">Binds 2 calcium ions per subunit.</text>
</comment>
<dbReference type="InterPro" id="IPR000823">
    <property type="entry name" value="Peroxidase_pln"/>
</dbReference>
<protein>
    <recommendedName>
        <fullName evidence="3 17">Peroxidase</fullName>
        <ecNumber evidence="3 17">1.11.1.7</ecNumber>
    </recommendedName>
</protein>
<evidence type="ECO:0000313" key="19">
    <source>
        <dbReference type="EMBL" id="CAH9081797.1"/>
    </source>
</evidence>
<evidence type="ECO:0000256" key="5">
    <source>
        <dbReference type="ARBA" id="ARBA00022617"/>
    </source>
</evidence>
<keyword evidence="10 16" id="KW-1015">Disulfide bond</keyword>
<feature type="disulfide bond" evidence="16">
    <location>
        <begin position="73"/>
        <end position="78"/>
    </location>
</feature>
<dbReference type="Proteomes" id="UP001152484">
    <property type="component" value="Unassembled WGS sequence"/>
</dbReference>
<comment type="similarity">
    <text evidence="17">Belongs to the peroxidase family. Classical plant (class III) peroxidase subfamily.</text>
</comment>
<evidence type="ECO:0000256" key="17">
    <source>
        <dbReference type="RuleBase" id="RU362060"/>
    </source>
</evidence>
<evidence type="ECO:0000256" key="16">
    <source>
        <dbReference type="PIRSR" id="PIRSR600823-5"/>
    </source>
</evidence>
<feature type="binding site" evidence="14">
    <location>
        <position position="93"/>
    </location>
    <ligand>
        <name>Ca(2+)</name>
        <dbReference type="ChEBI" id="CHEBI:29108"/>
        <label>1</label>
    </ligand>
</feature>
<dbReference type="InterPro" id="IPR010255">
    <property type="entry name" value="Haem_peroxidase_sf"/>
</dbReference>
<feature type="disulfide bond" evidence="16">
    <location>
        <begin position="40"/>
        <end position="120"/>
    </location>
</feature>
<dbReference type="PRINTS" id="PR00458">
    <property type="entry name" value="PEROXIDASE"/>
</dbReference>
<dbReference type="InterPro" id="IPR033905">
    <property type="entry name" value="Secretory_peroxidase"/>
</dbReference>
<keyword evidence="5 17" id="KW-0349">Heme</keyword>
<dbReference type="GO" id="GO:0042744">
    <property type="term" value="P:hydrogen peroxide catabolic process"/>
    <property type="evidence" value="ECO:0007669"/>
    <property type="project" value="UniProtKB-KW"/>
</dbReference>
<dbReference type="PROSITE" id="PS00435">
    <property type="entry name" value="PEROXIDASE_1"/>
    <property type="match status" value="1"/>
</dbReference>
<evidence type="ECO:0000256" key="6">
    <source>
        <dbReference type="ARBA" id="ARBA00022723"/>
    </source>
</evidence>
<evidence type="ECO:0000256" key="7">
    <source>
        <dbReference type="ARBA" id="ARBA00022837"/>
    </source>
</evidence>
<comment type="function">
    <text evidence="17">Removal of H(2)O(2), oxidation of toxic reductants, biosynthesis and degradation of lignin, suberization, auxin catabolism, response to environmental stresses such as wounding, pathogen attack and oxidative stress.</text>
</comment>
<name>A0A9P1E6D9_CUSEU</name>
<feature type="binding site" evidence="14">
    <location>
        <position position="267"/>
    </location>
    <ligand>
        <name>Ca(2+)</name>
        <dbReference type="ChEBI" id="CHEBI:29108"/>
        <label>2</label>
    </ligand>
</feature>
<feature type="disulfide bond" evidence="16">
    <location>
        <begin position="218"/>
        <end position="250"/>
    </location>
</feature>
<dbReference type="SUPFAM" id="SSF48113">
    <property type="entry name" value="Heme-dependent peroxidases"/>
    <property type="match status" value="1"/>
</dbReference>
<dbReference type="GO" id="GO:0006979">
    <property type="term" value="P:response to oxidative stress"/>
    <property type="evidence" value="ECO:0007669"/>
    <property type="project" value="UniProtKB-UniRule"/>
</dbReference>
<feature type="binding site" evidence="14">
    <location>
        <position position="79"/>
    </location>
    <ligand>
        <name>Ca(2+)</name>
        <dbReference type="ChEBI" id="CHEBI:29108"/>
        <label>1</label>
    </ligand>
</feature>
<sequence>MGGDNVFTILATLICLILLLSPPQLAQCQKLDDQFYDQSCPDLHMIVSSGVWSAITQEPRMAASLLRLHFHDCFVNGCDASVLLDDTTKMRGEKNAPPNRNSLRGFEVIESIKADVEKACPSTVSCADILTLAAVYAVSMQIVLPPILETIRDEWGSQMWSAPLGRRDGLSASEAGTKSLPSPLESFQDIKTKFLAQGLDTKDMVVLSGAHTIGYAQCFTFKARLFNYNGTKKPDPSLDPAFLSSLQSSCPNVNASNPKLVPLDYQTAYGFDNAYFTNLVGNKALLGSDQALMTDPQAAALVNQYSTDPGAFYMDFPGSMIKLGNIRVLTGKDGQIRKKCRSVN</sequence>
<evidence type="ECO:0000256" key="4">
    <source>
        <dbReference type="ARBA" id="ARBA00022559"/>
    </source>
</evidence>
<reference evidence="19" key="1">
    <citation type="submission" date="2022-07" db="EMBL/GenBank/DDBJ databases">
        <authorList>
            <person name="Macas J."/>
            <person name="Novak P."/>
            <person name="Neumann P."/>
        </authorList>
    </citation>
    <scope>NUCLEOTIDE SEQUENCE</scope>
</reference>
<feature type="binding site" evidence="14">
    <location>
        <position position="77"/>
    </location>
    <ligand>
        <name>Ca(2+)</name>
        <dbReference type="ChEBI" id="CHEBI:29108"/>
        <label>1</label>
    </ligand>
</feature>
<feature type="binding site" evidence="14">
    <location>
        <position position="75"/>
    </location>
    <ligand>
        <name>Ca(2+)</name>
        <dbReference type="ChEBI" id="CHEBI:29108"/>
        <label>1</label>
    </ligand>
</feature>
<dbReference type="Gene3D" id="1.10.420.10">
    <property type="entry name" value="Peroxidase, domain 2"/>
    <property type="match status" value="1"/>
</dbReference>
<keyword evidence="8 17" id="KW-0560">Oxidoreductase</keyword>
<evidence type="ECO:0000256" key="3">
    <source>
        <dbReference type="ARBA" id="ARBA00012313"/>
    </source>
</evidence>
<accession>A0A9P1E6D9</accession>
<feature type="binding site" evidence="13">
    <location>
        <position position="181"/>
    </location>
    <ligand>
        <name>substrate</name>
    </ligand>
</feature>
<evidence type="ECO:0000256" key="13">
    <source>
        <dbReference type="PIRSR" id="PIRSR600823-2"/>
    </source>
</evidence>
<keyword evidence="17" id="KW-0732">Signal</keyword>
<dbReference type="EC" id="1.11.1.7" evidence="3 17"/>
<keyword evidence="11" id="KW-0325">Glycoprotein</keyword>
<keyword evidence="4 17" id="KW-0575">Peroxidase</keyword>
<feature type="binding site" evidence="14">
    <location>
        <position position="72"/>
    </location>
    <ligand>
        <name>Ca(2+)</name>
        <dbReference type="ChEBI" id="CHEBI:29108"/>
        <label>1</label>
    </ligand>
</feature>
<evidence type="ECO:0000256" key="9">
    <source>
        <dbReference type="ARBA" id="ARBA00023004"/>
    </source>
</evidence>
<dbReference type="GO" id="GO:0020037">
    <property type="term" value="F:heme binding"/>
    <property type="evidence" value="ECO:0007669"/>
    <property type="project" value="UniProtKB-UniRule"/>
</dbReference>
<evidence type="ECO:0000256" key="2">
    <source>
        <dbReference type="ARBA" id="ARBA00006873"/>
    </source>
</evidence>
<dbReference type="PANTHER" id="PTHR31388:SF34">
    <property type="entry name" value="PEROXIDASE 10"/>
    <property type="match status" value="1"/>
</dbReference>
<evidence type="ECO:0000256" key="1">
    <source>
        <dbReference type="ARBA" id="ARBA00000189"/>
    </source>
</evidence>
<proteinExistence type="inferred from homology"/>